<dbReference type="RefSeq" id="XP_034096607.1">
    <property type="nucleotide sequence ID" value="XM_034240716.1"/>
</dbReference>
<evidence type="ECO:0000313" key="1">
    <source>
        <dbReference type="Proteomes" id="UP000515161"/>
    </source>
</evidence>
<organism evidence="1 2">
    <name type="scientific">Gymnodraco acuticeps</name>
    <name type="common">Antarctic dragonfish</name>
    <dbReference type="NCBI Taxonomy" id="8218"/>
    <lineage>
        <taxon>Eukaryota</taxon>
        <taxon>Metazoa</taxon>
        <taxon>Chordata</taxon>
        <taxon>Craniata</taxon>
        <taxon>Vertebrata</taxon>
        <taxon>Euteleostomi</taxon>
        <taxon>Actinopterygii</taxon>
        <taxon>Neopterygii</taxon>
        <taxon>Teleostei</taxon>
        <taxon>Neoteleostei</taxon>
        <taxon>Acanthomorphata</taxon>
        <taxon>Eupercaria</taxon>
        <taxon>Perciformes</taxon>
        <taxon>Notothenioidei</taxon>
        <taxon>Bathydraconidae</taxon>
        <taxon>Gymnodraco</taxon>
    </lineage>
</organism>
<dbReference type="GeneID" id="117562815"/>
<evidence type="ECO:0000313" key="2">
    <source>
        <dbReference type="RefSeq" id="XP_034096607.1"/>
    </source>
</evidence>
<sequence>MPRAGPGRVLCCQTERLITTAQAANAEEQREEEFEERTTPFRTNAFLIIDKMMELNGSCANRTIQLVDEILHSIFFLGRISLPPISPEDIVNDDEMYNELKNTYPLPFELYSSQLPRRSPFSCVLDMIVFLKGRENENEIKQKLQEIIRELGLDKGAPLVSSTICISQKNPSSARYYGVSMSTSSKVSRKIMIAASCLPGSWDSYVAGAVMTFNQNMSKKPYFDGTIKLPQPVTCQAFSLHGGGAPMDPCKSCVELFGLGGHDTKRFPYGNCAEVESVSDLFKNDTGVKEQARPTSELCTPANRSMAEKSVRDDLKVLLKTFKFPCDYHFYIPSA</sequence>
<proteinExistence type="predicted"/>
<name>A0A6P8X958_GYMAC</name>
<dbReference type="InParanoid" id="A0A6P8X958"/>
<accession>A0A6P8X958</accession>
<reference evidence="2" key="1">
    <citation type="submission" date="2025-08" db="UniProtKB">
        <authorList>
            <consortium name="RefSeq"/>
        </authorList>
    </citation>
    <scope>IDENTIFICATION</scope>
</reference>
<dbReference type="AlphaFoldDB" id="A0A6P8X958"/>
<keyword evidence="1" id="KW-1185">Reference proteome</keyword>
<protein>
    <submittedName>
        <fullName evidence="2">Uncharacterized protein LOC117562815 isoform X1</fullName>
    </submittedName>
</protein>
<dbReference type="OrthoDB" id="9947986at2759"/>
<dbReference type="Proteomes" id="UP000515161">
    <property type="component" value="Unplaced"/>
</dbReference>
<dbReference type="KEGG" id="gacu:117562815"/>
<gene>
    <name evidence="2" type="primary">LOC117562815</name>
</gene>